<dbReference type="PATRIC" id="fig|359131.3.peg.3580"/>
<dbReference type="NCBIfam" id="NF041646">
    <property type="entry name" value="VC0807_fam"/>
    <property type="match status" value="1"/>
</dbReference>
<feature type="transmembrane region" description="Helical" evidence="1">
    <location>
        <begin position="116"/>
        <end position="133"/>
    </location>
</feature>
<keyword evidence="1" id="KW-0472">Membrane</keyword>
<proteinExistence type="predicted"/>
<protein>
    <recommendedName>
        <fullName evidence="4">DUF3159 domain-containing protein</fullName>
    </recommendedName>
</protein>
<feature type="transmembrane region" description="Helical" evidence="1">
    <location>
        <begin position="84"/>
        <end position="104"/>
    </location>
</feature>
<accession>A0A0F2TDI7</accession>
<feature type="transmembrane region" description="Helical" evidence="1">
    <location>
        <begin position="176"/>
        <end position="199"/>
    </location>
</feature>
<keyword evidence="3" id="KW-1185">Reference proteome</keyword>
<keyword evidence="1" id="KW-1133">Transmembrane helix</keyword>
<sequence>MSQTVTTAAVAAPAAHATAPAQGAGAPNPLAAGLRPLALDIAAPLAGYYLLHSVCGLSEFAALAWSSVVPAGRTVLGLLQERRLNLWSSLMLTVNLAGLALTLVSGDARMMIAKDGLLSGTVALAILVSALIGRPVMTPMLMPFVTKGRRDRAAAWQRLVEGRAAGSRAFHRHERVFAGIWGTALLAECAARVVGAFTLPVATMTWLSTVFLVGAIVAGSMLGQIAVEPIEKLVRDEVEAPTAR</sequence>
<dbReference type="AlphaFoldDB" id="A0A0F2TDI7"/>
<dbReference type="EMBL" id="JZKH01000029">
    <property type="protein sequence ID" value="KJS61248.1"/>
    <property type="molecule type" value="Genomic_DNA"/>
</dbReference>
<reference evidence="2 3" key="1">
    <citation type="submission" date="2015-02" db="EMBL/GenBank/DDBJ databases">
        <authorList>
            <person name="Ju K.-S."/>
            <person name="Doroghazi J.R."/>
            <person name="Metcalf W."/>
        </authorList>
    </citation>
    <scope>NUCLEOTIDE SEQUENCE [LARGE SCALE GENOMIC DNA]</scope>
    <source>
        <strain evidence="2 3">ATCC 31215</strain>
    </source>
</reference>
<feature type="transmembrane region" description="Helical" evidence="1">
    <location>
        <begin position="205"/>
        <end position="227"/>
    </location>
</feature>
<evidence type="ECO:0008006" key="4">
    <source>
        <dbReference type="Google" id="ProtNLM"/>
    </source>
</evidence>
<evidence type="ECO:0000313" key="2">
    <source>
        <dbReference type="EMBL" id="KJS61248.1"/>
    </source>
</evidence>
<evidence type="ECO:0000313" key="3">
    <source>
        <dbReference type="Proteomes" id="UP000033699"/>
    </source>
</evidence>
<dbReference type="Proteomes" id="UP000033699">
    <property type="component" value="Unassembled WGS sequence"/>
</dbReference>
<dbReference type="RefSeq" id="WP_244178798.1">
    <property type="nucleotide sequence ID" value="NZ_JZKH01000029.1"/>
</dbReference>
<gene>
    <name evidence="2" type="ORF">VM95_16080</name>
</gene>
<name>A0A0F2TDI7_STRR3</name>
<evidence type="ECO:0000256" key="1">
    <source>
        <dbReference type="SAM" id="Phobius"/>
    </source>
</evidence>
<comment type="caution">
    <text evidence="2">The sequence shown here is derived from an EMBL/GenBank/DDBJ whole genome shotgun (WGS) entry which is preliminary data.</text>
</comment>
<keyword evidence="1" id="KW-0812">Transmembrane</keyword>
<organism evidence="2 3">
    <name type="scientific">Streptomyces rubellomurinus (strain ATCC 31215)</name>
    <dbReference type="NCBI Taxonomy" id="359131"/>
    <lineage>
        <taxon>Bacteria</taxon>
        <taxon>Bacillati</taxon>
        <taxon>Actinomycetota</taxon>
        <taxon>Actinomycetes</taxon>
        <taxon>Kitasatosporales</taxon>
        <taxon>Streptomycetaceae</taxon>
        <taxon>Streptomyces</taxon>
    </lineage>
</organism>